<organism evidence="1 2">
    <name type="scientific">Pseudomonas syringae</name>
    <dbReference type="NCBI Taxonomy" id="317"/>
    <lineage>
        <taxon>Bacteria</taxon>
        <taxon>Pseudomonadati</taxon>
        <taxon>Pseudomonadota</taxon>
        <taxon>Gammaproteobacteria</taxon>
        <taxon>Pseudomonadales</taxon>
        <taxon>Pseudomonadaceae</taxon>
        <taxon>Pseudomonas</taxon>
    </lineage>
</organism>
<dbReference type="AlphaFoldDB" id="A0A085VKA3"/>
<sequence>MQAGLIKWWLIPLLPLVAFILWAAALPSVRVHYPKEAQEEMSYIWNVQHRIYKGRMAPGGGAFDKGHLFPDENFFMVFDWWSREGNGRHCVSIKPKWPNTDIYLNADGSINLSEEGGTDLDRLRKCR</sequence>
<gene>
    <name evidence="1" type="ORF">IV01_10995</name>
</gene>
<name>A0A085VKA3_PSESX</name>
<proteinExistence type="predicted"/>
<reference evidence="1 2" key="1">
    <citation type="submission" date="2014-07" db="EMBL/GenBank/DDBJ databases">
        <title>Draft Genome Sequences of Environmental Pseudomonas syringae strains.</title>
        <authorList>
            <person name="Baltrus D.A."/>
            <person name="Berge O."/>
            <person name="Morris C."/>
        </authorList>
    </citation>
    <scope>NUCLEOTIDE SEQUENCE [LARGE SCALE GENOMIC DNA]</scope>
    <source>
        <strain evidence="1 2">GAW0119</strain>
    </source>
</reference>
<dbReference type="EMBL" id="JPQU01000031">
    <property type="protein sequence ID" value="KFE55866.1"/>
    <property type="molecule type" value="Genomic_DNA"/>
</dbReference>
<evidence type="ECO:0000313" key="1">
    <source>
        <dbReference type="EMBL" id="KFE55866.1"/>
    </source>
</evidence>
<dbReference type="PATRIC" id="fig|317.175.peg.2289"/>
<keyword evidence="2" id="KW-1185">Reference proteome</keyword>
<comment type="caution">
    <text evidence="1">The sequence shown here is derived from an EMBL/GenBank/DDBJ whole genome shotgun (WGS) entry which is preliminary data.</text>
</comment>
<accession>A0A085VKA3</accession>
<evidence type="ECO:0000313" key="2">
    <source>
        <dbReference type="Proteomes" id="UP000028631"/>
    </source>
</evidence>
<dbReference type="Proteomes" id="UP000028631">
    <property type="component" value="Unassembled WGS sequence"/>
</dbReference>
<protein>
    <submittedName>
        <fullName evidence="1">Uncharacterized protein</fullName>
    </submittedName>
</protein>